<evidence type="ECO:0000313" key="2">
    <source>
        <dbReference type="EMBL" id="TDB89565.1"/>
    </source>
</evidence>
<dbReference type="EMBL" id="SMKE01000587">
    <property type="protein sequence ID" value="TDB89565.1"/>
    <property type="molecule type" value="Genomic_DNA"/>
</dbReference>
<dbReference type="Pfam" id="PF03551">
    <property type="entry name" value="PadR"/>
    <property type="match status" value="1"/>
</dbReference>
<reference evidence="2 3" key="1">
    <citation type="submission" date="2019-02" db="EMBL/GenBank/DDBJ databases">
        <title>Draft genome sequences of novel Actinobacteria.</title>
        <authorList>
            <person name="Sahin N."/>
            <person name="Ay H."/>
            <person name="Saygin H."/>
        </authorList>
    </citation>
    <scope>NUCLEOTIDE SEQUENCE [LARGE SCALE GENOMIC DNA]</scope>
    <source>
        <strain evidence="2 3">JCM 30529</strain>
    </source>
</reference>
<proteinExistence type="predicted"/>
<keyword evidence="3" id="KW-1185">Reference proteome</keyword>
<dbReference type="InterPro" id="IPR036388">
    <property type="entry name" value="WH-like_DNA-bd_sf"/>
</dbReference>
<name>A0ABY2DJ75_9ACTN</name>
<dbReference type="SUPFAM" id="SSF46785">
    <property type="entry name" value="Winged helix' DNA-binding domain"/>
    <property type="match status" value="1"/>
</dbReference>
<dbReference type="PANTHER" id="PTHR43252:SF6">
    <property type="entry name" value="NEGATIVE TRANSCRIPTION REGULATOR PADR"/>
    <property type="match status" value="1"/>
</dbReference>
<comment type="caution">
    <text evidence="2">The sequence shown here is derived from an EMBL/GenBank/DDBJ whole genome shotgun (WGS) entry which is preliminary data.</text>
</comment>
<dbReference type="InterPro" id="IPR036390">
    <property type="entry name" value="WH_DNA-bd_sf"/>
</dbReference>
<dbReference type="InterPro" id="IPR005149">
    <property type="entry name" value="Tscrpt_reg_PadR_N"/>
</dbReference>
<evidence type="ECO:0000313" key="3">
    <source>
        <dbReference type="Proteomes" id="UP000295626"/>
    </source>
</evidence>
<accession>A0ABY2DJ75</accession>
<dbReference type="Proteomes" id="UP000295626">
    <property type="component" value="Unassembled WGS sequence"/>
</dbReference>
<feature type="domain" description="Transcription regulator PadR N-terminal" evidence="1">
    <location>
        <begin position="7"/>
        <end position="76"/>
    </location>
</feature>
<dbReference type="Gene3D" id="1.10.10.10">
    <property type="entry name" value="Winged helix-like DNA-binding domain superfamily/Winged helix DNA-binding domain"/>
    <property type="match status" value="1"/>
</dbReference>
<protein>
    <submittedName>
        <fullName evidence="2">PadR family transcriptional regulator</fullName>
    </submittedName>
</protein>
<gene>
    <name evidence="2" type="ORF">E1091_14645</name>
</gene>
<dbReference type="PANTHER" id="PTHR43252">
    <property type="entry name" value="TRANSCRIPTIONAL REGULATOR YQJI"/>
    <property type="match status" value="1"/>
</dbReference>
<evidence type="ECO:0000259" key="1">
    <source>
        <dbReference type="Pfam" id="PF03551"/>
    </source>
</evidence>
<organism evidence="2 3">
    <name type="scientific">Micromonospora fluostatini</name>
    <dbReference type="NCBI Taxonomy" id="1629071"/>
    <lineage>
        <taxon>Bacteria</taxon>
        <taxon>Bacillati</taxon>
        <taxon>Actinomycetota</taxon>
        <taxon>Actinomycetes</taxon>
        <taxon>Micromonosporales</taxon>
        <taxon>Micromonosporaceae</taxon>
        <taxon>Micromonospora</taxon>
    </lineage>
</organism>
<sequence>MSVGHALLGLLESGPRHGYDLKRSYDERFGHGRSLHYGQVYATLARLLKNGLVAVESEPGAGPDRKRYAITSAGVTDVAAWLTTPEKPEPYLHSTLYTKVVLALLTGRDATDLLDTQRGEHLRLMRELTRRKTDGDLADQLICDHALFHLEADLRWLELTAARLDQLAARVRPGSDPLPPTRS</sequence>